<dbReference type="GO" id="GO:0005737">
    <property type="term" value="C:cytoplasm"/>
    <property type="evidence" value="ECO:0007669"/>
    <property type="project" value="TreeGrafter"/>
</dbReference>
<dbReference type="GO" id="GO:0009116">
    <property type="term" value="P:nucleoside metabolic process"/>
    <property type="evidence" value="ECO:0007669"/>
    <property type="project" value="InterPro"/>
</dbReference>
<organism evidence="12 13">
    <name type="scientific">Dibothriocephalus latus</name>
    <name type="common">Fish tapeworm</name>
    <name type="synonym">Diphyllobothrium latum</name>
    <dbReference type="NCBI Taxonomy" id="60516"/>
    <lineage>
        <taxon>Eukaryota</taxon>
        <taxon>Metazoa</taxon>
        <taxon>Spiralia</taxon>
        <taxon>Lophotrochozoa</taxon>
        <taxon>Platyhelminthes</taxon>
        <taxon>Cestoda</taxon>
        <taxon>Eucestoda</taxon>
        <taxon>Diphyllobothriidea</taxon>
        <taxon>Diphyllobothriidae</taxon>
        <taxon>Dibothriocephalus</taxon>
    </lineage>
</organism>
<dbReference type="PIRSF" id="PIRSF000477">
    <property type="entry name" value="PurNPase"/>
    <property type="match status" value="1"/>
</dbReference>
<name>A0A3P7QWK2_DIBLA</name>
<dbReference type="EC" id="2.4.2.1" evidence="3"/>
<evidence type="ECO:0000256" key="1">
    <source>
        <dbReference type="ARBA" id="ARBA00005058"/>
    </source>
</evidence>
<evidence type="ECO:0000256" key="6">
    <source>
        <dbReference type="ARBA" id="ARBA00023918"/>
    </source>
</evidence>
<evidence type="ECO:0000256" key="7">
    <source>
        <dbReference type="ARBA" id="ARBA00023929"/>
    </source>
</evidence>
<dbReference type="SUPFAM" id="SSF53167">
    <property type="entry name" value="Purine and uridine phosphorylases"/>
    <property type="match status" value="1"/>
</dbReference>
<evidence type="ECO:0000256" key="10">
    <source>
        <dbReference type="ARBA" id="ARBA00031036"/>
    </source>
</evidence>
<comment type="pathway">
    <text evidence="1">Purine metabolism; purine nucleoside salvage.</text>
</comment>
<evidence type="ECO:0000256" key="9">
    <source>
        <dbReference type="ARBA" id="ARBA00023970"/>
    </source>
</evidence>
<comment type="catalytic activity">
    <reaction evidence="7">
        <text>2'-deoxyguanosine + phosphate = 2-deoxy-alpha-D-ribose 1-phosphate + guanine</text>
        <dbReference type="Rhea" id="RHEA:27738"/>
        <dbReference type="ChEBI" id="CHEBI:16235"/>
        <dbReference type="ChEBI" id="CHEBI:17172"/>
        <dbReference type="ChEBI" id="CHEBI:43474"/>
        <dbReference type="ChEBI" id="CHEBI:57259"/>
        <dbReference type="EC" id="2.4.2.1"/>
    </reaction>
</comment>
<accession>A0A3P7QWK2</accession>
<evidence type="ECO:0000256" key="8">
    <source>
        <dbReference type="ARBA" id="ARBA00023950"/>
    </source>
</evidence>
<dbReference type="AlphaFoldDB" id="A0A3P7QWK2"/>
<dbReference type="OrthoDB" id="10261782at2759"/>
<dbReference type="NCBIfam" id="NF006054">
    <property type="entry name" value="PRK08202.1"/>
    <property type="match status" value="1"/>
</dbReference>
<evidence type="ECO:0000313" key="13">
    <source>
        <dbReference type="Proteomes" id="UP000281553"/>
    </source>
</evidence>
<evidence type="ECO:0000259" key="11">
    <source>
        <dbReference type="Pfam" id="PF01048"/>
    </source>
</evidence>
<comment type="catalytic activity">
    <reaction evidence="6">
        <text>inosine + phosphate = alpha-D-ribose 1-phosphate + hypoxanthine</text>
        <dbReference type="Rhea" id="RHEA:27646"/>
        <dbReference type="ChEBI" id="CHEBI:17368"/>
        <dbReference type="ChEBI" id="CHEBI:17596"/>
        <dbReference type="ChEBI" id="CHEBI:43474"/>
        <dbReference type="ChEBI" id="CHEBI:57720"/>
        <dbReference type="EC" id="2.4.2.1"/>
    </reaction>
</comment>
<keyword evidence="13" id="KW-1185">Reference proteome</keyword>
<dbReference type="CDD" id="cd09009">
    <property type="entry name" value="PNP-EcPNPII_like"/>
    <property type="match status" value="1"/>
</dbReference>
<evidence type="ECO:0000256" key="4">
    <source>
        <dbReference type="ARBA" id="ARBA00022676"/>
    </source>
</evidence>
<dbReference type="Gene3D" id="3.40.50.1580">
    <property type="entry name" value="Nucleoside phosphorylase domain"/>
    <property type="match status" value="1"/>
</dbReference>
<comment type="catalytic activity">
    <reaction evidence="8">
        <text>2'-deoxyinosine + phosphate = 2-deoxy-alpha-D-ribose 1-phosphate + hypoxanthine</text>
        <dbReference type="Rhea" id="RHEA:27750"/>
        <dbReference type="ChEBI" id="CHEBI:17368"/>
        <dbReference type="ChEBI" id="CHEBI:28997"/>
        <dbReference type="ChEBI" id="CHEBI:43474"/>
        <dbReference type="ChEBI" id="CHEBI:57259"/>
        <dbReference type="EC" id="2.4.2.1"/>
    </reaction>
</comment>
<protein>
    <recommendedName>
        <fullName evidence="3">purine-nucleoside phosphorylase</fullName>
        <ecNumber evidence="3">2.4.2.1</ecNumber>
    </recommendedName>
    <alternativeName>
        <fullName evidence="10">Inosine-guanosine phosphorylase</fullName>
    </alternativeName>
</protein>
<keyword evidence="4" id="KW-0328">Glycosyltransferase</keyword>
<evidence type="ECO:0000256" key="3">
    <source>
        <dbReference type="ARBA" id="ARBA00011886"/>
    </source>
</evidence>
<dbReference type="Proteomes" id="UP000281553">
    <property type="component" value="Unassembled WGS sequence"/>
</dbReference>
<dbReference type="InterPro" id="IPR000845">
    <property type="entry name" value="Nucleoside_phosphorylase_d"/>
</dbReference>
<evidence type="ECO:0000256" key="5">
    <source>
        <dbReference type="ARBA" id="ARBA00022679"/>
    </source>
</evidence>
<keyword evidence="5" id="KW-0808">Transferase</keyword>
<dbReference type="GO" id="GO:0004731">
    <property type="term" value="F:purine-nucleoside phosphorylase activity"/>
    <property type="evidence" value="ECO:0007669"/>
    <property type="project" value="UniProtKB-EC"/>
</dbReference>
<dbReference type="InterPro" id="IPR011268">
    <property type="entry name" value="Purine_phosphorylase"/>
</dbReference>
<dbReference type="Pfam" id="PF01048">
    <property type="entry name" value="PNP_UDP_1"/>
    <property type="match status" value="1"/>
</dbReference>
<evidence type="ECO:0000313" key="12">
    <source>
        <dbReference type="EMBL" id="VDN36262.1"/>
    </source>
</evidence>
<feature type="domain" description="Nucleoside phosphorylase" evidence="11">
    <location>
        <begin position="7"/>
        <end position="234"/>
    </location>
</feature>
<dbReference type="EMBL" id="UYRU01088571">
    <property type="protein sequence ID" value="VDN36262.1"/>
    <property type="molecule type" value="Genomic_DNA"/>
</dbReference>
<gene>
    <name evidence="12" type="ORF">DILT_LOCUS16992</name>
</gene>
<dbReference type="PANTHER" id="PTHR11904:SF9">
    <property type="entry name" value="PURINE NUCLEOSIDE PHOSPHORYLASE-RELATED"/>
    <property type="match status" value="1"/>
</dbReference>
<reference evidence="12 13" key="1">
    <citation type="submission" date="2018-11" db="EMBL/GenBank/DDBJ databases">
        <authorList>
            <consortium name="Pathogen Informatics"/>
        </authorList>
    </citation>
    <scope>NUCLEOTIDE SEQUENCE [LARGE SCALE GENOMIC DNA]</scope>
</reference>
<dbReference type="UniPathway" id="UPA00606"/>
<evidence type="ECO:0000256" key="2">
    <source>
        <dbReference type="ARBA" id="ARBA00006751"/>
    </source>
</evidence>
<sequence length="238" mass="25536">MIPTVGGHAGNLIFGECRGRKVVVMQGRPHIYEGFSMCQVCSTITIVIKQMALPIRVLKMLGVHTIIITSAAGSLNPDYRVGDLVLLKDHINLMGAIGTNPLIGPNDERFGPRFIPLSKAYSRKLRNIAKSAAANLNPPVELKEGVYVQVAGPCFETISEARLYRSFGADVVGMSTANEVVTAAHSGMNVLAISLVTNKVVMDELSTEEASHEEVLATGKERLAAIESLITKIVGDLP</sequence>
<comment type="similarity">
    <text evidence="2">Belongs to the PNP/MTAP phosphorylase family.</text>
</comment>
<proteinExistence type="inferred from homology"/>
<dbReference type="PANTHER" id="PTHR11904">
    <property type="entry name" value="METHYLTHIOADENOSINE/PURINE NUCLEOSIDE PHOSPHORYLASE"/>
    <property type="match status" value="1"/>
</dbReference>
<dbReference type="InterPro" id="IPR035994">
    <property type="entry name" value="Nucleoside_phosphorylase_sf"/>
</dbReference>
<comment type="catalytic activity">
    <reaction evidence="9">
        <text>guanosine + phosphate = alpha-D-ribose 1-phosphate + guanine</text>
        <dbReference type="Rhea" id="RHEA:13233"/>
        <dbReference type="ChEBI" id="CHEBI:16235"/>
        <dbReference type="ChEBI" id="CHEBI:16750"/>
        <dbReference type="ChEBI" id="CHEBI:43474"/>
        <dbReference type="ChEBI" id="CHEBI:57720"/>
        <dbReference type="EC" id="2.4.2.1"/>
    </reaction>
</comment>
<dbReference type="NCBIfam" id="TIGR01697">
    <property type="entry name" value="PNPH-PUNA-XAPA"/>
    <property type="match status" value="1"/>
</dbReference>